<evidence type="ECO:0000259" key="2">
    <source>
        <dbReference type="Pfam" id="PF08240"/>
    </source>
</evidence>
<accession>A0ABR4LF83</accession>
<comment type="caution">
    <text evidence="3">The sequence shown here is derived from an EMBL/GenBank/DDBJ whole genome shotgun (WGS) entry which is preliminary data.</text>
</comment>
<dbReference type="InterPro" id="IPR036291">
    <property type="entry name" value="NAD(P)-bd_dom_sf"/>
</dbReference>
<gene>
    <name evidence="3" type="ORF">BJX67DRAFT_364439</name>
</gene>
<organism evidence="3 4">
    <name type="scientific">Aspergillus lucknowensis</name>
    <dbReference type="NCBI Taxonomy" id="176173"/>
    <lineage>
        <taxon>Eukaryota</taxon>
        <taxon>Fungi</taxon>
        <taxon>Dikarya</taxon>
        <taxon>Ascomycota</taxon>
        <taxon>Pezizomycotina</taxon>
        <taxon>Eurotiomycetes</taxon>
        <taxon>Eurotiomycetidae</taxon>
        <taxon>Eurotiales</taxon>
        <taxon>Aspergillaceae</taxon>
        <taxon>Aspergillus</taxon>
        <taxon>Aspergillus subgen. Nidulantes</taxon>
    </lineage>
</organism>
<proteinExistence type="predicted"/>
<reference evidence="3 4" key="1">
    <citation type="submission" date="2024-07" db="EMBL/GenBank/DDBJ databases">
        <title>Section-level genome sequencing and comparative genomics of Aspergillus sections Usti and Cavernicolus.</title>
        <authorList>
            <consortium name="Lawrence Berkeley National Laboratory"/>
            <person name="Nybo J.L."/>
            <person name="Vesth T.C."/>
            <person name="Theobald S."/>
            <person name="Frisvad J.C."/>
            <person name="Larsen T.O."/>
            <person name="Kjaerboelling I."/>
            <person name="Rothschild-Mancinelli K."/>
            <person name="Lyhne E.K."/>
            <person name="Kogle M.E."/>
            <person name="Barry K."/>
            <person name="Clum A."/>
            <person name="Na H."/>
            <person name="Ledsgaard L."/>
            <person name="Lin J."/>
            <person name="Lipzen A."/>
            <person name="Kuo A."/>
            <person name="Riley R."/>
            <person name="Mondo S."/>
            <person name="Labutti K."/>
            <person name="Haridas S."/>
            <person name="Pangalinan J."/>
            <person name="Salamov A.A."/>
            <person name="Simmons B.A."/>
            <person name="Magnuson J.K."/>
            <person name="Chen J."/>
            <person name="Drula E."/>
            <person name="Henrissat B."/>
            <person name="Wiebenga A."/>
            <person name="Lubbers R.J."/>
            <person name="Gomes A.C."/>
            <person name="Macurrencykelacurrency M.R."/>
            <person name="Stajich J."/>
            <person name="Grigoriev I.V."/>
            <person name="Mortensen U.H."/>
            <person name="De Vries R.P."/>
            <person name="Baker S.E."/>
            <person name="Andersen M.R."/>
        </authorList>
    </citation>
    <scope>NUCLEOTIDE SEQUENCE [LARGE SCALE GENOMIC DNA]</scope>
    <source>
        <strain evidence="3 4">CBS 449.75</strain>
    </source>
</reference>
<dbReference type="SUPFAM" id="SSF51735">
    <property type="entry name" value="NAD(P)-binding Rossmann-fold domains"/>
    <property type="match status" value="1"/>
</dbReference>
<feature type="domain" description="Alcohol dehydrogenase-like N-terminal" evidence="2">
    <location>
        <begin position="27"/>
        <end position="142"/>
    </location>
</feature>
<dbReference type="Proteomes" id="UP001610432">
    <property type="component" value="Unassembled WGS sequence"/>
</dbReference>
<dbReference type="CDD" id="cd05188">
    <property type="entry name" value="MDR"/>
    <property type="match status" value="1"/>
</dbReference>
<dbReference type="Gene3D" id="3.40.50.720">
    <property type="entry name" value="NAD(P)-binding Rossmann-like Domain"/>
    <property type="match status" value="1"/>
</dbReference>
<dbReference type="InterPro" id="IPR011032">
    <property type="entry name" value="GroES-like_sf"/>
</dbReference>
<evidence type="ECO:0000313" key="4">
    <source>
        <dbReference type="Proteomes" id="UP001610432"/>
    </source>
</evidence>
<keyword evidence="4" id="KW-1185">Reference proteome</keyword>
<dbReference type="SUPFAM" id="SSF50129">
    <property type="entry name" value="GroES-like"/>
    <property type="match status" value="1"/>
</dbReference>
<dbReference type="Gene3D" id="3.90.180.10">
    <property type="entry name" value="Medium-chain alcohol dehydrogenases, catalytic domain"/>
    <property type="match status" value="1"/>
</dbReference>
<dbReference type="PANTHER" id="PTHR43677">
    <property type="entry name" value="SHORT-CHAIN DEHYDROGENASE/REDUCTASE"/>
    <property type="match status" value="1"/>
</dbReference>
<protein>
    <submittedName>
        <fullName evidence="3">Chaperonin 10-like protein</fullName>
    </submittedName>
</protein>
<name>A0ABR4LF83_9EURO</name>
<dbReference type="EMBL" id="JBFXLQ010000055">
    <property type="protein sequence ID" value="KAL2863200.1"/>
    <property type="molecule type" value="Genomic_DNA"/>
</dbReference>
<dbReference type="InterPro" id="IPR013154">
    <property type="entry name" value="ADH-like_N"/>
</dbReference>
<dbReference type="InterPro" id="IPR051397">
    <property type="entry name" value="Zn-ADH-like_protein"/>
</dbReference>
<dbReference type="Pfam" id="PF00107">
    <property type="entry name" value="ADH_zinc_N"/>
    <property type="match status" value="1"/>
</dbReference>
<evidence type="ECO:0000259" key="1">
    <source>
        <dbReference type="Pfam" id="PF00107"/>
    </source>
</evidence>
<dbReference type="GeneID" id="98145264"/>
<dbReference type="PANTHER" id="PTHR43677:SF4">
    <property type="entry name" value="QUINONE OXIDOREDUCTASE-LIKE PROTEIN 2"/>
    <property type="match status" value="1"/>
</dbReference>
<sequence>MATHKALVLHSHDKPLTLESVPRPTAGAGEAVVQILVANIVPYMAEVLNGTRPYPMSLPMTPGGDAIGRVVEVGPDAVKLTPGQLVFCDITIHGRDSATVTILFGLHGGGYPAAQKLMDGPWRNAAFAEYTTFPLENLHPLNESLLLDKMGYSLTDLSLIPVCAVPFGGLSEADIKPGEVVIIAPATGRYGGAAVAVALAMGATVVAAGRNADALKNLEKIHASTGRLRTVVVTADSARNTGLFREAAGLPDGADAYLDFSPPTVPDSSLLTAGVGALRPFGRCIIQGGMLGKVELPYIEIMLKSLRLQGRFMYSRDQVMRLIQMVEAGLLPLGEKAGVTETQVFGLEEAGQALEAAAKLTGWGGNVCFKP</sequence>
<dbReference type="RefSeq" id="XP_070882179.1">
    <property type="nucleotide sequence ID" value="XM_071030192.1"/>
</dbReference>
<evidence type="ECO:0000313" key="3">
    <source>
        <dbReference type="EMBL" id="KAL2863200.1"/>
    </source>
</evidence>
<feature type="domain" description="Alcohol dehydrogenase-like C-terminal" evidence="1">
    <location>
        <begin position="191"/>
        <end position="327"/>
    </location>
</feature>
<dbReference type="Pfam" id="PF08240">
    <property type="entry name" value="ADH_N"/>
    <property type="match status" value="1"/>
</dbReference>
<dbReference type="InterPro" id="IPR013149">
    <property type="entry name" value="ADH-like_C"/>
</dbReference>